<comment type="caution">
    <text evidence="3">The sequence shown here is derived from an EMBL/GenBank/DDBJ whole genome shotgun (WGS) entry which is preliminary data.</text>
</comment>
<name>A0A9W8LYF8_9FUNG</name>
<dbReference type="InterPro" id="IPR049492">
    <property type="entry name" value="BD-FAE-like_dom"/>
</dbReference>
<dbReference type="Gene3D" id="3.40.50.1820">
    <property type="entry name" value="alpha/beta hydrolase"/>
    <property type="match status" value="1"/>
</dbReference>
<feature type="domain" description="BD-FAE-like" evidence="2">
    <location>
        <begin position="21"/>
        <end position="225"/>
    </location>
</feature>
<dbReference type="GO" id="GO:0016787">
    <property type="term" value="F:hydrolase activity"/>
    <property type="evidence" value="ECO:0007669"/>
    <property type="project" value="UniProtKB-KW"/>
</dbReference>
<dbReference type="PANTHER" id="PTHR48081">
    <property type="entry name" value="AB HYDROLASE SUPERFAMILY PROTEIN C4A8.06C"/>
    <property type="match status" value="1"/>
</dbReference>
<reference evidence="3" key="1">
    <citation type="submission" date="2022-07" db="EMBL/GenBank/DDBJ databases">
        <title>Phylogenomic reconstructions and comparative analyses of Kickxellomycotina fungi.</title>
        <authorList>
            <person name="Reynolds N.K."/>
            <person name="Stajich J.E."/>
            <person name="Barry K."/>
            <person name="Grigoriev I.V."/>
            <person name="Crous P."/>
            <person name="Smith M.E."/>
        </authorList>
    </citation>
    <scope>NUCLEOTIDE SEQUENCE</scope>
    <source>
        <strain evidence="3">NRRL 1566</strain>
    </source>
</reference>
<dbReference type="InterPro" id="IPR029058">
    <property type="entry name" value="AB_hydrolase_fold"/>
</dbReference>
<organism evidence="3 4">
    <name type="scientific">Coemansia brasiliensis</name>
    <dbReference type="NCBI Taxonomy" id="2650707"/>
    <lineage>
        <taxon>Eukaryota</taxon>
        <taxon>Fungi</taxon>
        <taxon>Fungi incertae sedis</taxon>
        <taxon>Zoopagomycota</taxon>
        <taxon>Kickxellomycotina</taxon>
        <taxon>Kickxellomycetes</taxon>
        <taxon>Kickxellales</taxon>
        <taxon>Kickxellaceae</taxon>
        <taxon>Coemansia</taxon>
    </lineage>
</organism>
<keyword evidence="1" id="KW-0378">Hydrolase</keyword>
<dbReference type="Proteomes" id="UP001139887">
    <property type="component" value="Unassembled WGS sequence"/>
</dbReference>
<dbReference type="AlphaFoldDB" id="A0A9W8LYF8"/>
<protein>
    <recommendedName>
        <fullName evidence="2">BD-FAE-like domain-containing protein</fullName>
    </recommendedName>
</protein>
<accession>A0A9W8LYF8</accession>
<evidence type="ECO:0000313" key="4">
    <source>
        <dbReference type="Proteomes" id="UP001139887"/>
    </source>
</evidence>
<dbReference type="EMBL" id="JANBUW010001020">
    <property type="protein sequence ID" value="KAJ2844646.1"/>
    <property type="molecule type" value="Genomic_DNA"/>
</dbReference>
<dbReference type="OrthoDB" id="6495301at2759"/>
<dbReference type="SUPFAM" id="SSF53474">
    <property type="entry name" value="alpha/beta-Hydrolases"/>
    <property type="match status" value="1"/>
</dbReference>
<dbReference type="Pfam" id="PF20434">
    <property type="entry name" value="BD-FAE"/>
    <property type="match status" value="1"/>
</dbReference>
<proteinExistence type="predicted"/>
<dbReference type="InterPro" id="IPR050300">
    <property type="entry name" value="GDXG_lipolytic_enzyme"/>
</dbReference>
<sequence length="262" mass="29295">MLIQSHHDIPYLANSSSRHKLDIYFPPISPATVPLVVYVHGGAWRTGDKSEFQKTAEGIIRASNYRLVVAVINYQLSNKDDESVRHPSHLLDTMAAVRFLITDQSYPGRSIVDHSRVYLVGHSAGAHLSTLMTLCPHLGFEHMQHIQGVLGIGGIYNIPKLLKYNSDYSDFIDMAFAPSQFADASPHHQAQNLHDQAQHVRFMIINSSQDELVPSEQATDFAGQLVSTGYNDITLIVRDLGGHDESLFNPKFWDIVVQFVFA</sequence>
<evidence type="ECO:0000313" key="3">
    <source>
        <dbReference type="EMBL" id="KAJ2844646.1"/>
    </source>
</evidence>
<gene>
    <name evidence="3" type="ORF">IWW36_005100</name>
</gene>
<evidence type="ECO:0000256" key="1">
    <source>
        <dbReference type="ARBA" id="ARBA00022801"/>
    </source>
</evidence>
<evidence type="ECO:0000259" key="2">
    <source>
        <dbReference type="Pfam" id="PF20434"/>
    </source>
</evidence>
<dbReference type="PANTHER" id="PTHR48081:SF33">
    <property type="entry name" value="KYNURENINE FORMAMIDASE"/>
    <property type="match status" value="1"/>
</dbReference>
<keyword evidence="4" id="KW-1185">Reference proteome</keyword>